<keyword evidence="4" id="KW-1185">Reference proteome</keyword>
<dbReference type="NCBIfam" id="NF005565">
    <property type="entry name" value="PRK07235.1"/>
    <property type="match status" value="2"/>
</dbReference>
<evidence type="ECO:0000256" key="1">
    <source>
        <dbReference type="ARBA" id="ARBA00009199"/>
    </source>
</evidence>
<gene>
    <name evidence="3" type="ORF">PEVE_00016623</name>
</gene>
<name>A0ABN8S3D0_9CNID</name>
<dbReference type="InterPro" id="IPR020556">
    <property type="entry name" value="Amidase_CS"/>
</dbReference>
<dbReference type="PANTHER" id="PTHR11895:SF170">
    <property type="entry name" value="AMIDASE"/>
    <property type="match status" value="1"/>
</dbReference>
<reference evidence="3 4" key="1">
    <citation type="submission" date="2022-05" db="EMBL/GenBank/DDBJ databases">
        <authorList>
            <consortium name="Genoscope - CEA"/>
            <person name="William W."/>
        </authorList>
    </citation>
    <scope>NUCLEOTIDE SEQUENCE [LARGE SCALE GENOMIC DNA]</scope>
</reference>
<protein>
    <recommendedName>
        <fullName evidence="2">Amidase domain-containing protein</fullName>
    </recommendedName>
</protein>
<dbReference type="InterPro" id="IPR036928">
    <property type="entry name" value="AS_sf"/>
</dbReference>
<feature type="domain" description="Amidase" evidence="2">
    <location>
        <begin position="574"/>
        <end position="982"/>
    </location>
</feature>
<organism evidence="3 4">
    <name type="scientific">Porites evermanni</name>
    <dbReference type="NCBI Taxonomy" id="104178"/>
    <lineage>
        <taxon>Eukaryota</taxon>
        <taxon>Metazoa</taxon>
        <taxon>Cnidaria</taxon>
        <taxon>Anthozoa</taxon>
        <taxon>Hexacorallia</taxon>
        <taxon>Scleractinia</taxon>
        <taxon>Fungiina</taxon>
        <taxon>Poritidae</taxon>
        <taxon>Porites</taxon>
    </lineage>
</organism>
<dbReference type="Proteomes" id="UP001159427">
    <property type="component" value="Unassembled WGS sequence"/>
</dbReference>
<dbReference type="PROSITE" id="PS00571">
    <property type="entry name" value="AMIDASES"/>
    <property type="match status" value="2"/>
</dbReference>
<feature type="domain" description="Amidase" evidence="2">
    <location>
        <begin position="61"/>
        <end position="473"/>
    </location>
</feature>
<accession>A0ABN8S3D0</accession>
<evidence type="ECO:0000313" key="3">
    <source>
        <dbReference type="EMBL" id="CAH3186073.1"/>
    </source>
</evidence>
<sequence>MQERELMEYQEAISKTLGDTYQRLYELPDPKLPVKYPRTPGYRPSAEENPYNAWYWRCDIKGAPSGKLQGKTVAIKDNMCVAGVPMMNGSRILEGFVPDIDATVVSRILDAGGHIVGKAVCENLCWDGGSFTAATGPVVNPHNKTRMAGGSSSGSAALVAGGYVDMATGSDSGCSIRVPASFCGIVGLKPTCGLVPFTGIMSLDVTLDHTGPLARTVYDIALMLEVIAGYDDGLDPGQPRDLHVPEYTSLLTGKIENLKIGILKEGFDLEISEPDVDKMVKEAAGQLSSKCGTVVEEVSIPMHSDAGHIITAIYQLGSHRMVFEGGGFGSSGKMYYDTTLQEAFLRGLKCHSNDLPATCKESRLIAKYLHDEYNSVFYGKAQNLGRVLCRAYDEALEKYDVLILPTSPIKAPVFPQQNVSLKGYLERAYVNSKNTAAFNVTGHPALSINAGFSEGLPVGMMIVGRKFDEATVLNVAYAYEKIRDTSKKLYKEPAVRVPSLQRLSKIARDLGLDMEERELKEYREAISKTLGDTYQRLYELPDPKLPVKYPRTPGYRPSAEENPYNAWYWRCDIKGAPSGKLKGKTVAFKDNTCVAGVPMMNGSRILDGFVPDIDATVVSRILDAGGRIVGKAVCENLCCDGGSFNAATGPVVNPHNKTRMAGGSSSGSAALVAGGQVDMAVGGDQGGSIRMPAAACGIVGLKPTYGLVPYTGIMSIDFTLDHAGPMARTVYDTALMLEVRTEKGDTRRGERKISLLTARRLFRRGLTGKIENLKIGILKEGFSLNISEPDVDEMVKKAAGQLSSKCGTVIEEVSIPMHSDARHLIVGFRMLFEGTGFGSYGKMYYDTTLQEAFFRGLKCHSNDLPATGKMARLIAKYLHDEYNSVSYGKAQNLGRVLCRAYDEALEKYDVLILPTAPKKALVFPKESGSLSELLELAYVNSRNTCACNVTGHPALSINAGFSESLPVGMMIVGRKFDEATVLNVAYAYEKIRDTTN</sequence>
<evidence type="ECO:0000313" key="4">
    <source>
        <dbReference type="Proteomes" id="UP001159427"/>
    </source>
</evidence>
<evidence type="ECO:0000259" key="2">
    <source>
        <dbReference type="Pfam" id="PF01425"/>
    </source>
</evidence>
<dbReference type="SUPFAM" id="SSF75304">
    <property type="entry name" value="Amidase signature (AS) enzymes"/>
    <property type="match status" value="2"/>
</dbReference>
<proteinExistence type="inferred from homology"/>
<dbReference type="Pfam" id="PF01425">
    <property type="entry name" value="Amidase"/>
    <property type="match status" value="2"/>
</dbReference>
<dbReference type="PANTHER" id="PTHR11895">
    <property type="entry name" value="TRANSAMIDASE"/>
    <property type="match status" value="1"/>
</dbReference>
<dbReference type="EMBL" id="CALNXI010002305">
    <property type="protein sequence ID" value="CAH3186073.1"/>
    <property type="molecule type" value="Genomic_DNA"/>
</dbReference>
<comment type="caution">
    <text evidence="3">The sequence shown here is derived from an EMBL/GenBank/DDBJ whole genome shotgun (WGS) entry which is preliminary data.</text>
</comment>
<dbReference type="InterPro" id="IPR000120">
    <property type="entry name" value="Amidase"/>
</dbReference>
<dbReference type="Gene3D" id="1.10.20.60">
    <property type="entry name" value="Glu-tRNAGln amidotransferase C subunit, N-terminal domain"/>
    <property type="match status" value="1"/>
</dbReference>
<dbReference type="InterPro" id="IPR023631">
    <property type="entry name" value="Amidase_dom"/>
</dbReference>
<comment type="similarity">
    <text evidence="1">Belongs to the amidase family.</text>
</comment>
<dbReference type="Gene3D" id="3.90.1300.10">
    <property type="entry name" value="Amidase signature (AS) domain"/>
    <property type="match status" value="2"/>
</dbReference>